<keyword evidence="6" id="KW-0067">ATP-binding</keyword>
<evidence type="ECO:0000256" key="5">
    <source>
        <dbReference type="ARBA" id="ARBA00022777"/>
    </source>
</evidence>
<dbReference type="Proteomes" id="UP000192578">
    <property type="component" value="Unassembled WGS sequence"/>
</dbReference>
<sequence>MSSKEVIDRGEDMEESWEWLDRGLDIHHHSIIPLGNAQSGYINRGISFSTLKHGDIFVKFNEKNHARDMFKGERTSLETLHRTGTVKVPLPIQVVCHDSGGAALVMRHLRMRPLSVEGETKLGQQLAQMHLNNPRKLQRRPLSVDLLAAEADSGQDHFGFPVPTSCGYFLQDNSFVKEWQAFITRKMDQAITTFVKRTSNVEFAKLWLEAEQNIEGLFASLKGPIYPSLLHGDLWRLNAAELDQEGSAVPVIFDPSSFYGHHEFDLAASTIIGSPFGAAFHEAYHSLIPKERGFLQRQSLYKLFYFFNQHNHLDGGYRDSSSPPPLLSFEVGLNLLRELSASDAA</sequence>
<dbReference type="Gene3D" id="3.90.1200.10">
    <property type="match status" value="1"/>
</dbReference>
<comment type="similarity">
    <text evidence="1 8">Belongs to the fructosamine kinase family.</text>
</comment>
<evidence type="ECO:0000256" key="8">
    <source>
        <dbReference type="PIRNR" id="PIRNR006221"/>
    </source>
</evidence>
<dbReference type="SUPFAM" id="SSF56112">
    <property type="entry name" value="Protein kinase-like (PK-like)"/>
    <property type="match status" value="1"/>
</dbReference>
<dbReference type="PIRSF" id="PIRSF006221">
    <property type="entry name" value="Ketosamine-3-kinase"/>
    <property type="match status" value="1"/>
</dbReference>
<dbReference type="OrthoDB" id="5772781at2759"/>
<dbReference type="GO" id="GO:0005737">
    <property type="term" value="C:cytoplasm"/>
    <property type="evidence" value="ECO:0007669"/>
    <property type="project" value="UniProtKB-ARBA"/>
</dbReference>
<dbReference type="AlphaFoldDB" id="A0A1W0X8J0"/>
<keyword evidence="5 8" id="KW-0418">Kinase</keyword>
<evidence type="ECO:0000256" key="6">
    <source>
        <dbReference type="ARBA" id="ARBA00022840"/>
    </source>
</evidence>
<name>A0A1W0X8J0_HYPEX</name>
<dbReference type="GO" id="GO:0016301">
    <property type="term" value="F:kinase activity"/>
    <property type="evidence" value="ECO:0007669"/>
    <property type="project" value="UniProtKB-UniRule"/>
</dbReference>
<comment type="caution">
    <text evidence="9">The sequence shown here is derived from an EMBL/GenBank/DDBJ whole genome shotgun (WGS) entry which is preliminary data.</text>
</comment>
<keyword evidence="3 8" id="KW-0808">Transferase</keyword>
<dbReference type="PANTHER" id="PTHR12149:SF8">
    <property type="entry name" value="PROTEIN-RIBULOSAMINE 3-KINASE"/>
    <property type="match status" value="1"/>
</dbReference>
<dbReference type="PANTHER" id="PTHR12149">
    <property type="entry name" value="FRUCTOSAMINE 3 KINASE-RELATED PROTEIN"/>
    <property type="match status" value="1"/>
</dbReference>
<evidence type="ECO:0000313" key="10">
    <source>
        <dbReference type="Proteomes" id="UP000192578"/>
    </source>
</evidence>
<evidence type="ECO:0000256" key="3">
    <source>
        <dbReference type="ARBA" id="ARBA00022679"/>
    </source>
</evidence>
<dbReference type="EMBL" id="MTYJ01000010">
    <property type="protein sequence ID" value="OQV23700.1"/>
    <property type="molecule type" value="Genomic_DNA"/>
</dbReference>
<proteinExistence type="inferred from homology"/>
<keyword evidence="10" id="KW-1185">Reference proteome</keyword>
<protein>
    <recommendedName>
        <fullName evidence="2">protein-ribulosamine 3-kinase</fullName>
        <ecNumber evidence="2">2.7.1.172</ecNumber>
    </recommendedName>
</protein>
<dbReference type="EC" id="2.7.1.172" evidence="2"/>
<gene>
    <name evidence="9" type="ORF">BV898_02436</name>
</gene>
<keyword evidence="4" id="KW-0547">Nucleotide-binding</keyword>
<evidence type="ECO:0000313" key="9">
    <source>
        <dbReference type="EMBL" id="OQV23700.1"/>
    </source>
</evidence>
<dbReference type="GO" id="GO:0005524">
    <property type="term" value="F:ATP binding"/>
    <property type="evidence" value="ECO:0007669"/>
    <property type="project" value="UniProtKB-KW"/>
</dbReference>
<dbReference type="GO" id="GO:0102193">
    <property type="term" value="F:protein-ribulosamine 3-kinase activity"/>
    <property type="evidence" value="ECO:0007669"/>
    <property type="project" value="UniProtKB-EC"/>
</dbReference>
<dbReference type="FunFam" id="3.30.200.20:FF:000264">
    <property type="entry name" value="Protein-ribulosamine 3-kinase, chloroplastic"/>
    <property type="match status" value="1"/>
</dbReference>
<accession>A0A1W0X8J0</accession>
<dbReference type="Pfam" id="PF03881">
    <property type="entry name" value="Fructosamin_kin"/>
    <property type="match status" value="1"/>
</dbReference>
<organism evidence="9 10">
    <name type="scientific">Hypsibius exemplaris</name>
    <name type="common">Freshwater tardigrade</name>
    <dbReference type="NCBI Taxonomy" id="2072580"/>
    <lineage>
        <taxon>Eukaryota</taxon>
        <taxon>Metazoa</taxon>
        <taxon>Ecdysozoa</taxon>
        <taxon>Tardigrada</taxon>
        <taxon>Eutardigrada</taxon>
        <taxon>Parachela</taxon>
        <taxon>Hypsibioidea</taxon>
        <taxon>Hypsibiidae</taxon>
        <taxon>Hypsibius</taxon>
    </lineage>
</organism>
<evidence type="ECO:0000256" key="7">
    <source>
        <dbReference type="ARBA" id="ARBA00048655"/>
    </source>
</evidence>
<dbReference type="InterPro" id="IPR016477">
    <property type="entry name" value="Fructo-/Ketosamine-3-kinase"/>
</dbReference>
<dbReference type="Gene3D" id="3.30.200.20">
    <property type="entry name" value="Phosphorylase Kinase, domain 1"/>
    <property type="match status" value="1"/>
</dbReference>
<evidence type="ECO:0000256" key="2">
    <source>
        <dbReference type="ARBA" id="ARBA00011961"/>
    </source>
</evidence>
<evidence type="ECO:0000256" key="1">
    <source>
        <dbReference type="ARBA" id="ARBA00009460"/>
    </source>
</evidence>
<comment type="catalytic activity">
    <reaction evidence="7">
        <text>N(6)-D-ribulosyl-L-lysyl-[protein] + ATP = N(6)-(3-O-phospho-D-ribulosyl)-L-lysyl-[protein] + ADP + H(+)</text>
        <dbReference type="Rhea" id="RHEA:48432"/>
        <dbReference type="Rhea" id="RHEA-COMP:12103"/>
        <dbReference type="Rhea" id="RHEA-COMP:12104"/>
        <dbReference type="ChEBI" id="CHEBI:15378"/>
        <dbReference type="ChEBI" id="CHEBI:30616"/>
        <dbReference type="ChEBI" id="CHEBI:90418"/>
        <dbReference type="ChEBI" id="CHEBI:90420"/>
        <dbReference type="ChEBI" id="CHEBI:456216"/>
        <dbReference type="EC" id="2.7.1.172"/>
    </reaction>
    <physiologicalReaction direction="left-to-right" evidence="7">
        <dbReference type="Rhea" id="RHEA:48433"/>
    </physiologicalReaction>
</comment>
<reference evidence="10" key="1">
    <citation type="submission" date="2017-01" db="EMBL/GenBank/DDBJ databases">
        <title>Comparative genomics of anhydrobiosis in the tardigrade Hypsibius dujardini.</title>
        <authorList>
            <person name="Yoshida Y."/>
            <person name="Koutsovoulos G."/>
            <person name="Laetsch D."/>
            <person name="Stevens L."/>
            <person name="Kumar S."/>
            <person name="Horikawa D."/>
            <person name="Ishino K."/>
            <person name="Komine S."/>
            <person name="Tomita M."/>
            <person name="Blaxter M."/>
            <person name="Arakawa K."/>
        </authorList>
    </citation>
    <scope>NUCLEOTIDE SEQUENCE [LARGE SCALE GENOMIC DNA]</scope>
    <source>
        <strain evidence="10">Z151</strain>
    </source>
</reference>
<evidence type="ECO:0000256" key="4">
    <source>
        <dbReference type="ARBA" id="ARBA00022741"/>
    </source>
</evidence>
<dbReference type="InterPro" id="IPR011009">
    <property type="entry name" value="Kinase-like_dom_sf"/>
</dbReference>